<feature type="domain" description="CHK kinase-like" evidence="1">
    <location>
        <begin position="124"/>
        <end position="306"/>
    </location>
</feature>
<dbReference type="InParanoid" id="A0A0N0PAP6"/>
<dbReference type="Proteomes" id="UP000053240">
    <property type="component" value="Unassembled WGS sequence"/>
</dbReference>
<dbReference type="AlphaFoldDB" id="A0A0N0PAP6"/>
<evidence type="ECO:0000313" key="3">
    <source>
        <dbReference type="Proteomes" id="UP000053240"/>
    </source>
</evidence>
<organism evidence="2 3">
    <name type="scientific">Papilio machaon</name>
    <name type="common">Old World swallowtail butterfly</name>
    <dbReference type="NCBI Taxonomy" id="76193"/>
    <lineage>
        <taxon>Eukaryota</taxon>
        <taxon>Metazoa</taxon>
        <taxon>Ecdysozoa</taxon>
        <taxon>Arthropoda</taxon>
        <taxon>Hexapoda</taxon>
        <taxon>Insecta</taxon>
        <taxon>Pterygota</taxon>
        <taxon>Neoptera</taxon>
        <taxon>Endopterygota</taxon>
        <taxon>Lepidoptera</taxon>
        <taxon>Glossata</taxon>
        <taxon>Ditrysia</taxon>
        <taxon>Papilionoidea</taxon>
        <taxon>Papilionidae</taxon>
        <taxon>Papilioninae</taxon>
        <taxon>Papilio</taxon>
    </lineage>
</organism>
<dbReference type="InterPro" id="IPR004119">
    <property type="entry name" value="EcKL"/>
</dbReference>
<evidence type="ECO:0000313" key="2">
    <source>
        <dbReference type="EMBL" id="KPJ07536.1"/>
    </source>
</evidence>
<sequence length="503" mass="59197">MAEECERRLRMTIDNIAKELRYDIHEVSVREFNSGGANYSSRLYHITLSAPKHEDLKLFAKVAATVEEVRKMFPIELFDTEIYMYTNVLKRYRELENENGIEKQYKLTTSKFYGFSKEYLYETLVMEDMVAKGFKTYDRFKSIDWQHASQAVFELAKFHSLSIAVRDKNPEEFDNLTRNFRVLFDGDQFRNFFNTAYKTSIPAVKEEHRQRLADFIEKQDLDFYNRPIRYPVLTHGDYRPSNLMYKVYEDGKLDIVPLDYQGCQVSSPLRDLMYFIFSGSDGAFRARYYRQLLDFYYTELSKALRRLHVDPEKIYSREDFEYELELIQPYGLIMGVMLLPVITVNEESAPDMTSSNFNDFAITPNEICAQRLNEVVEDFIELGTGNPITDLLYFIFNGSDAEFRQRHYHQLLEYYYIEISDALRRYGLQPNNIYSKADFEHDLKEVLPYGLLIITTTLPIVTIDAENILKVEDDLGYLNAKTSPLFAERLNDIVSDYIKMGIL</sequence>
<evidence type="ECO:0000259" key="1">
    <source>
        <dbReference type="SMART" id="SM00587"/>
    </source>
</evidence>
<dbReference type="SMART" id="SM00587">
    <property type="entry name" value="CHK"/>
    <property type="match status" value="1"/>
</dbReference>
<name>A0A0N0PAP6_PAPMA</name>
<dbReference type="PANTHER" id="PTHR11012:SF54">
    <property type="entry name" value="CHK KINASE-LIKE DOMAIN-CONTAINING PROTEIN"/>
    <property type="match status" value="1"/>
</dbReference>
<gene>
    <name evidence="2" type="ORF">RR48_02906</name>
</gene>
<accession>A0A0N0PAP6</accession>
<dbReference type="EMBL" id="KQ461184">
    <property type="protein sequence ID" value="KPJ07536.1"/>
    <property type="molecule type" value="Genomic_DNA"/>
</dbReference>
<protein>
    <recommendedName>
        <fullName evidence="1">CHK kinase-like domain-containing protein</fullName>
    </recommendedName>
</protein>
<proteinExistence type="predicted"/>
<reference evidence="2 3" key="1">
    <citation type="journal article" date="2015" name="Nat. Commun.">
        <title>Outbred genome sequencing and CRISPR/Cas9 gene editing in butterflies.</title>
        <authorList>
            <person name="Li X."/>
            <person name="Fan D."/>
            <person name="Zhang W."/>
            <person name="Liu G."/>
            <person name="Zhang L."/>
            <person name="Zhao L."/>
            <person name="Fang X."/>
            <person name="Chen L."/>
            <person name="Dong Y."/>
            <person name="Chen Y."/>
            <person name="Ding Y."/>
            <person name="Zhao R."/>
            <person name="Feng M."/>
            <person name="Zhu Y."/>
            <person name="Feng Y."/>
            <person name="Jiang X."/>
            <person name="Zhu D."/>
            <person name="Xiang H."/>
            <person name="Feng X."/>
            <person name="Li S."/>
            <person name="Wang J."/>
            <person name="Zhang G."/>
            <person name="Kronforst M.R."/>
            <person name="Wang W."/>
        </authorList>
    </citation>
    <scope>NUCLEOTIDE SEQUENCE [LARGE SCALE GENOMIC DNA]</scope>
    <source>
        <strain evidence="2">Ya'a_city_454_Pm</strain>
        <tissue evidence="2">Whole body</tissue>
    </source>
</reference>
<dbReference type="PANTHER" id="PTHR11012">
    <property type="entry name" value="PROTEIN KINASE-LIKE DOMAIN-CONTAINING"/>
    <property type="match status" value="1"/>
</dbReference>
<dbReference type="InterPro" id="IPR015897">
    <property type="entry name" value="CHK_kinase-like"/>
</dbReference>
<keyword evidence="3" id="KW-1185">Reference proteome</keyword>
<dbReference type="Gene3D" id="3.90.1200.10">
    <property type="match status" value="1"/>
</dbReference>
<dbReference type="InterPro" id="IPR011009">
    <property type="entry name" value="Kinase-like_dom_sf"/>
</dbReference>
<dbReference type="SUPFAM" id="SSF56112">
    <property type="entry name" value="Protein kinase-like (PK-like)"/>
    <property type="match status" value="1"/>
</dbReference>
<dbReference type="Pfam" id="PF02958">
    <property type="entry name" value="EcKL"/>
    <property type="match status" value="2"/>
</dbReference>